<feature type="compositionally biased region" description="Polar residues" evidence="2">
    <location>
        <begin position="1"/>
        <end position="11"/>
    </location>
</feature>
<evidence type="ECO:0000313" key="4">
    <source>
        <dbReference type="EMBL" id="GBF05314.1"/>
    </source>
</evidence>
<keyword evidence="1" id="KW-0560">Oxidoreductase</keyword>
<evidence type="ECO:0000256" key="2">
    <source>
        <dbReference type="SAM" id="MobiDB-lite"/>
    </source>
</evidence>
<dbReference type="PANTHER" id="PTHR43734:SF7">
    <property type="entry name" value="4,4'-DIAPONEUROSPORENE OXYGENASE"/>
    <property type="match status" value="1"/>
</dbReference>
<dbReference type="GO" id="GO:0016491">
    <property type="term" value="F:oxidoreductase activity"/>
    <property type="evidence" value="ECO:0007669"/>
    <property type="project" value="UniProtKB-KW"/>
</dbReference>
<feature type="domain" description="Amine oxidase" evidence="3">
    <location>
        <begin position="216"/>
        <end position="295"/>
    </location>
</feature>
<evidence type="ECO:0000256" key="1">
    <source>
        <dbReference type="ARBA" id="ARBA00023002"/>
    </source>
</evidence>
<dbReference type="EMBL" id="BFAG01000004">
    <property type="protein sequence ID" value="GBF05314.1"/>
    <property type="molecule type" value="Genomic_DNA"/>
</dbReference>
<dbReference type="InterPro" id="IPR036188">
    <property type="entry name" value="FAD/NAD-bd_sf"/>
</dbReference>
<name>A0A2I9CU30_9DEIO</name>
<dbReference type="PANTHER" id="PTHR43734">
    <property type="entry name" value="PHYTOENE DESATURASE"/>
    <property type="match status" value="1"/>
</dbReference>
<dbReference type="AlphaFoldDB" id="A0A2I9CU30"/>
<dbReference type="SUPFAM" id="SSF51905">
    <property type="entry name" value="FAD/NAD(P)-binding domain"/>
    <property type="match status" value="1"/>
</dbReference>
<dbReference type="Proteomes" id="UP000236569">
    <property type="component" value="Unassembled WGS sequence"/>
</dbReference>
<evidence type="ECO:0000313" key="5">
    <source>
        <dbReference type="Proteomes" id="UP000236569"/>
    </source>
</evidence>
<feature type="region of interest" description="Disordered" evidence="2">
    <location>
        <begin position="1"/>
        <end position="22"/>
    </location>
</feature>
<accession>A0A2I9CU30</accession>
<comment type="caution">
    <text evidence="4">The sequence shown here is derived from an EMBL/GenBank/DDBJ whole genome shotgun (WGS) entry which is preliminary data.</text>
</comment>
<dbReference type="Gene3D" id="3.50.50.60">
    <property type="entry name" value="FAD/NAD(P)-binding domain"/>
    <property type="match status" value="1"/>
</dbReference>
<dbReference type="Pfam" id="PF13450">
    <property type="entry name" value="NAD_binding_8"/>
    <property type="match status" value="1"/>
</dbReference>
<proteinExistence type="predicted"/>
<protein>
    <submittedName>
        <fullName evidence="4">FAD dependent oxidoreductase</fullName>
    </submittedName>
</protein>
<dbReference type="Pfam" id="PF01593">
    <property type="entry name" value="Amino_oxidase"/>
    <property type="match status" value="1"/>
</dbReference>
<evidence type="ECO:0000259" key="3">
    <source>
        <dbReference type="Pfam" id="PF01593"/>
    </source>
</evidence>
<reference evidence="5" key="1">
    <citation type="submission" date="2018-01" db="EMBL/GenBank/DDBJ databases">
        <title>Draft Genome Sequence of the Radioresistant Bacterium Deinococcus aerius TR0125, Isolated from the Higher Atmosphere above Japan.</title>
        <authorList>
            <person name="Satoh K."/>
            <person name="Arai H."/>
            <person name="Sanzen T."/>
            <person name="Kawaguchi Y."/>
            <person name="Hayashi H."/>
            <person name="Yokobori S."/>
            <person name="Yamagishi A."/>
            <person name="Oono Y."/>
            <person name="Narumi I."/>
        </authorList>
    </citation>
    <scope>NUCLEOTIDE SEQUENCE [LARGE SCALE GENOMIC DNA]</scope>
    <source>
        <strain evidence="5">TR0125</strain>
    </source>
</reference>
<keyword evidence="5" id="KW-1185">Reference proteome</keyword>
<sequence length="468" mass="48527">MRGSRRSSAISGQKEPGPSRSVGVLGGGLAGLALAALLAERGHAVTVYERDRAGGKLRRVSVGGLTFDTGPSLFTFPEVWRGCLERLGEADPLDLRPLPGGLGVHHTPFGAVPLPVPPGHPLLRAWETYSAPARRFAPHLGTLLTTPPRLTDPAFRRASAALFRATGEHLTAEGWVRAQKLPPALAHAVRTHALNAGLAPQDAPALYALIPALAAASVSRPARGMGALLDALLAFGAARGVRLVEGAEVVQVDVRTARLTLKGGEVRHHDLLVSALDPARLAALLGRSARSPVARRTVSGLALYAALPGPAPLPATSVLPPSDFRTFRAAVRAGALPPDTLALVHAEGERLAVLLTVPANGHDLQPDHPWVRAQAKRVERTLGVPGLLASACDVVALPPGHYAAGGHPGGAIYGAALPAWRGGPLHPQPYRPHPRLWQVGTGVHPGGGLPAILGGALIVDRLMGEGGL</sequence>
<organism evidence="4 5">
    <name type="scientific">Deinococcus aerius</name>
    <dbReference type="NCBI Taxonomy" id="200253"/>
    <lineage>
        <taxon>Bacteria</taxon>
        <taxon>Thermotogati</taxon>
        <taxon>Deinococcota</taxon>
        <taxon>Deinococci</taxon>
        <taxon>Deinococcales</taxon>
        <taxon>Deinococcaceae</taxon>
        <taxon>Deinococcus</taxon>
    </lineage>
</organism>
<dbReference type="InterPro" id="IPR002937">
    <property type="entry name" value="Amino_oxidase"/>
</dbReference>
<gene>
    <name evidence="4" type="ORF">DAERI_040074</name>
</gene>